<dbReference type="OrthoDB" id="7428745at2"/>
<keyword evidence="3" id="KW-1185">Reference proteome</keyword>
<dbReference type="Proteomes" id="UP000309389">
    <property type="component" value="Unassembled WGS sequence"/>
</dbReference>
<comment type="caution">
    <text evidence="2">The sequence shown here is derived from an EMBL/GenBank/DDBJ whole genome shotgun (WGS) entry which is preliminary data.</text>
</comment>
<keyword evidence="1" id="KW-0812">Transmembrane</keyword>
<gene>
    <name evidence="2" type="ORF">E5222_03045</name>
</gene>
<name>A0A4T3F4R2_9SPHN</name>
<evidence type="ECO:0000313" key="2">
    <source>
        <dbReference type="EMBL" id="TIX51449.1"/>
    </source>
</evidence>
<feature type="transmembrane region" description="Helical" evidence="1">
    <location>
        <begin position="6"/>
        <end position="28"/>
    </location>
</feature>
<accession>A0A4T3F4R2</accession>
<proteinExistence type="predicted"/>
<dbReference type="RefSeq" id="WP_136692235.1">
    <property type="nucleotide sequence ID" value="NZ_SSHH01000001.1"/>
</dbReference>
<evidence type="ECO:0000313" key="3">
    <source>
        <dbReference type="Proteomes" id="UP000309389"/>
    </source>
</evidence>
<dbReference type="EMBL" id="SSHH01000001">
    <property type="protein sequence ID" value="TIX51449.1"/>
    <property type="molecule type" value="Genomic_DNA"/>
</dbReference>
<protein>
    <submittedName>
        <fullName evidence="2">Uncharacterized protein</fullName>
    </submittedName>
</protein>
<keyword evidence="1" id="KW-1133">Transmembrane helix</keyword>
<dbReference type="AlphaFoldDB" id="A0A4T3F4R2"/>
<sequence length="102" mass="11129">MMGAGETFAAIAFAGVLIALIVAGTEMFRRFMNYKERQLEMSEQSARSTAQNKAIEDRLRALESIVTDGGYDVASKIEALRDTRKVEDQGSGVPLGLSRENA</sequence>
<reference evidence="2 3" key="1">
    <citation type="submission" date="2019-04" db="EMBL/GenBank/DDBJ databases">
        <title>Altererythrobacter aquimixticola sp. nov., isolated from sediment of junction between the ocean and a freshwater spring.</title>
        <authorList>
            <person name="Yoon J.-H."/>
        </authorList>
    </citation>
    <scope>NUCLEOTIDE SEQUENCE [LARGE SCALE GENOMIC DNA]</scope>
    <source>
        <strain evidence="2 3">SSKS-13</strain>
    </source>
</reference>
<evidence type="ECO:0000256" key="1">
    <source>
        <dbReference type="SAM" id="Phobius"/>
    </source>
</evidence>
<keyword evidence="1" id="KW-0472">Membrane</keyword>
<organism evidence="2 3">
    <name type="scientific">Alteraurantiacibacter aquimixticola</name>
    <dbReference type="NCBI Taxonomy" id="2489173"/>
    <lineage>
        <taxon>Bacteria</taxon>
        <taxon>Pseudomonadati</taxon>
        <taxon>Pseudomonadota</taxon>
        <taxon>Alphaproteobacteria</taxon>
        <taxon>Sphingomonadales</taxon>
        <taxon>Erythrobacteraceae</taxon>
        <taxon>Alteraurantiacibacter</taxon>
    </lineage>
</organism>